<accession>A0ACC2RW91</accession>
<proteinExistence type="predicted"/>
<keyword evidence="2" id="KW-1185">Reference proteome</keyword>
<protein>
    <submittedName>
        <fullName evidence="1">Uncharacterized protein</fullName>
    </submittedName>
</protein>
<dbReference type="Proteomes" id="UP001165960">
    <property type="component" value="Unassembled WGS sequence"/>
</dbReference>
<evidence type="ECO:0000313" key="1">
    <source>
        <dbReference type="EMBL" id="KAJ9054250.1"/>
    </source>
</evidence>
<organism evidence="1 2">
    <name type="scientific">Entomophthora muscae</name>
    <dbReference type="NCBI Taxonomy" id="34485"/>
    <lineage>
        <taxon>Eukaryota</taxon>
        <taxon>Fungi</taxon>
        <taxon>Fungi incertae sedis</taxon>
        <taxon>Zoopagomycota</taxon>
        <taxon>Entomophthoromycotina</taxon>
        <taxon>Entomophthoromycetes</taxon>
        <taxon>Entomophthorales</taxon>
        <taxon>Entomophthoraceae</taxon>
        <taxon>Entomophthora</taxon>
    </lineage>
</organism>
<sequence>MNSVWQERGKIQNFERVWQHVGVRNIPNVNQILTGVQCWKRIEGFPGKNAQFNEDFPPLIEENKNKTEEKMGHNQRQINLSSVQVPATPASTLHQPPSAQPAASRPPASHPLAQPASQVPAPTLQPIRKSHPIQLIK</sequence>
<name>A0ACC2RW91_9FUNG</name>
<comment type="caution">
    <text evidence="1">The sequence shown here is derived from an EMBL/GenBank/DDBJ whole genome shotgun (WGS) entry which is preliminary data.</text>
</comment>
<reference evidence="1" key="1">
    <citation type="submission" date="2022-04" db="EMBL/GenBank/DDBJ databases">
        <title>Genome of the entomopathogenic fungus Entomophthora muscae.</title>
        <authorList>
            <person name="Elya C."/>
            <person name="Lovett B.R."/>
            <person name="Lee E."/>
            <person name="Macias A.M."/>
            <person name="Hajek A.E."/>
            <person name="De Bivort B.L."/>
            <person name="Kasson M.T."/>
            <person name="De Fine Licht H.H."/>
            <person name="Stajich J.E."/>
        </authorList>
    </citation>
    <scope>NUCLEOTIDE SEQUENCE</scope>
    <source>
        <strain evidence="1">Berkeley</strain>
    </source>
</reference>
<dbReference type="EMBL" id="QTSX02006458">
    <property type="protein sequence ID" value="KAJ9054250.1"/>
    <property type="molecule type" value="Genomic_DNA"/>
</dbReference>
<gene>
    <name evidence="1" type="ORF">DSO57_1016730</name>
</gene>
<evidence type="ECO:0000313" key="2">
    <source>
        <dbReference type="Proteomes" id="UP001165960"/>
    </source>
</evidence>